<keyword evidence="3" id="KW-1185">Reference proteome</keyword>
<dbReference type="InterPro" id="IPR036691">
    <property type="entry name" value="Endo/exonu/phosph_ase_sf"/>
</dbReference>
<dbReference type="Gene3D" id="3.60.10.10">
    <property type="entry name" value="Endonuclease/exonuclease/phosphatase"/>
    <property type="match status" value="1"/>
</dbReference>
<organism evidence="2 3">
    <name type="scientific">Engystomops pustulosus</name>
    <name type="common">Tungara frog</name>
    <name type="synonym">Physalaemus pustulosus</name>
    <dbReference type="NCBI Taxonomy" id="76066"/>
    <lineage>
        <taxon>Eukaryota</taxon>
        <taxon>Metazoa</taxon>
        <taxon>Chordata</taxon>
        <taxon>Craniata</taxon>
        <taxon>Vertebrata</taxon>
        <taxon>Euteleostomi</taxon>
        <taxon>Amphibia</taxon>
        <taxon>Batrachia</taxon>
        <taxon>Anura</taxon>
        <taxon>Neobatrachia</taxon>
        <taxon>Hyloidea</taxon>
        <taxon>Leptodactylidae</taxon>
        <taxon>Leiuperinae</taxon>
        <taxon>Engystomops</taxon>
    </lineage>
</organism>
<sequence>MLAITETWIQQDDSASVAALSYGGLHFSHCSRPENRQGGVVGILLSPRCTFQVIPPVPSLTFPSFEVHNLRLFHPFSLRVAVVYRPPGSPYQFLDHFASWLSHFLSCDIPTIIMGDFNIPVNTPISPPASQLLALTTSLGLSQLCDSPTHSEGNILDLVFSRPSSISFFDQINFY</sequence>
<dbReference type="Pfam" id="PF03372">
    <property type="entry name" value="Exo_endo_phos"/>
    <property type="match status" value="1"/>
</dbReference>
<name>A0AAV6YZL2_ENGPU</name>
<dbReference type="AlphaFoldDB" id="A0AAV6YZL2"/>
<protein>
    <recommendedName>
        <fullName evidence="1">Endonuclease/exonuclease/phosphatase domain-containing protein</fullName>
    </recommendedName>
</protein>
<dbReference type="Proteomes" id="UP000824782">
    <property type="component" value="Unassembled WGS sequence"/>
</dbReference>
<reference evidence="2" key="1">
    <citation type="thesis" date="2020" institute="ProQuest LLC" country="789 East Eisenhower Parkway, Ann Arbor, MI, USA">
        <title>Comparative Genomics and Chromosome Evolution.</title>
        <authorList>
            <person name="Mudd A.B."/>
        </authorList>
    </citation>
    <scope>NUCLEOTIDE SEQUENCE</scope>
    <source>
        <strain evidence="2">237g6f4</strain>
        <tissue evidence="2">Blood</tissue>
    </source>
</reference>
<accession>A0AAV6YZL2</accession>
<dbReference type="EMBL" id="WNYA01004522">
    <property type="protein sequence ID" value="KAG8542719.1"/>
    <property type="molecule type" value="Genomic_DNA"/>
</dbReference>
<evidence type="ECO:0000313" key="3">
    <source>
        <dbReference type="Proteomes" id="UP000824782"/>
    </source>
</evidence>
<dbReference type="PANTHER" id="PTHR33776:SF3">
    <property type="entry name" value="PHD-TYPE DOMAIN-CONTAINING PROTEIN"/>
    <property type="match status" value="1"/>
</dbReference>
<feature type="domain" description="Endonuclease/exonuclease/phosphatase" evidence="1">
    <location>
        <begin position="2"/>
        <end position="163"/>
    </location>
</feature>
<evidence type="ECO:0000259" key="1">
    <source>
        <dbReference type="Pfam" id="PF03372"/>
    </source>
</evidence>
<dbReference type="InterPro" id="IPR005135">
    <property type="entry name" value="Endo/exonuclease/phosphatase"/>
</dbReference>
<dbReference type="GO" id="GO:0003824">
    <property type="term" value="F:catalytic activity"/>
    <property type="evidence" value="ECO:0007669"/>
    <property type="project" value="InterPro"/>
</dbReference>
<dbReference type="SUPFAM" id="SSF56219">
    <property type="entry name" value="DNase I-like"/>
    <property type="match status" value="1"/>
</dbReference>
<gene>
    <name evidence="2" type="ORF">GDO81_026205</name>
</gene>
<evidence type="ECO:0000313" key="2">
    <source>
        <dbReference type="EMBL" id="KAG8542719.1"/>
    </source>
</evidence>
<proteinExistence type="predicted"/>
<comment type="caution">
    <text evidence="2">The sequence shown here is derived from an EMBL/GenBank/DDBJ whole genome shotgun (WGS) entry which is preliminary data.</text>
</comment>
<dbReference type="PANTHER" id="PTHR33776">
    <property type="entry name" value="ENDO/EXONUCLEASE/PHOSPHATASE DOMAIN-CONTAINING PROTEIN"/>
    <property type="match status" value="1"/>
</dbReference>